<dbReference type="PANTHER" id="PTHR21694:SF18">
    <property type="entry name" value="COILED-COIL DOMAIN-CONTAINING PROTEIN 63"/>
    <property type="match status" value="1"/>
</dbReference>
<evidence type="ECO:0000313" key="5">
    <source>
        <dbReference type="EMBL" id="KAG7173307.1"/>
    </source>
</evidence>
<evidence type="ECO:0000259" key="4">
    <source>
        <dbReference type="Pfam" id="PF21773"/>
    </source>
</evidence>
<dbReference type="EMBL" id="JAHLQT010010116">
    <property type="protein sequence ID" value="KAG7173307.1"/>
    <property type="molecule type" value="Genomic_DNA"/>
</dbReference>
<dbReference type="Proteomes" id="UP000747542">
    <property type="component" value="Unassembled WGS sequence"/>
</dbReference>
<organism evidence="5 6">
    <name type="scientific">Homarus americanus</name>
    <name type="common">American lobster</name>
    <dbReference type="NCBI Taxonomy" id="6706"/>
    <lineage>
        <taxon>Eukaryota</taxon>
        <taxon>Metazoa</taxon>
        <taxon>Ecdysozoa</taxon>
        <taxon>Arthropoda</taxon>
        <taxon>Crustacea</taxon>
        <taxon>Multicrustacea</taxon>
        <taxon>Malacostraca</taxon>
        <taxon>Eumalacostraca</taxon>
        <taxon>Eucarida</taxon>
        <taxon>Decapoda</taxon>
        <taxon>Pleocyemata</taxon>
        <taxon>Astacidea</taxon>
        <taxon>Nephropoidea</taxon>
        <taxon>Nephropidae</taxon>
        <taxon>Homarus</taxon>
    </lineage>
</organism>
<gene>
    <name evidence="5" type="primary">Ccdc63-L</name>
    <name evidence="5" type="ORF">Hamer_G014634</name>
</gene>
<feature type="non-terminal residue" evidence="5">
    <location>
        <position position="1"/>
    </location>
</feature>
<comment type="caution">
    <text evidence="5">The sequence shown here is derived from an EMBL/GenBank/DDBJ whole genome shotgun (WGS) entry which is preliminary data.</text>
</comment>
<feature type="compositionally biased region" description="Basic and acidic residues" evidence="3">
    <location>
        <begin position="1"/>
        <end position="10"/>
    </location>
</feature>
<protein>
    <submittedName>
        <fullName evidence="5">Coiled-coil domain-containing protein 63-like</fullName>
    </submittedName>
</protein>
<feature type="region of interest" description="Disordered" evidence="3">
    <location>
        <begin position="311"/>
        <end position="331"/>
    </location>
</feature>
<sequence length="578" mass="65136">AHQLVTKERASLATGRQQQTPDCSTPDISQLDDHLEERRGQQRKIMSKREDKKEAGEDVELEGAETLLARLRRQYRMMERNRRQYHDEATVLLGRQRKILRDLQKEKGELEGLLSAMATSQNETRDNKTVTTLASTLDRQAKYNELIDQEKDKIKDLDTSIAAAEKRLRESRRRVPSARQLESRRMVAINANKALQNRIQQATVRLNAVLADNRVLRSTLENLLKERDKFMLQAQRLEKQLAATVKRKSDIMDQVTKAYSERDEAQTKMRALKERAERDSQQYTHELKKLQRALDHQNHLRAFVATISAGEDEDASHQRLEGEGGEPRGPEQTLATYRASVAHLSEMSGEGSVDTLVSNYLQAENDNYTLFTYISDLNNEVTSLTAEVRRIRQQIEETRGKGADKERNSQRTVSQLQTEVRETEEALEILEGDLRRAEDTLTEMKTATQELFDLLQCDAQPIIAIVGGGEITSASVSVYLSVVEQRVHELLQLRQFLLTEDLSPGAAAALGEDAAARDDVSEGRSSSASSAKVVVPLGKPQLTHTAHTNDEESANGGPLTHGDLLANMRRFIPDTGDH</sequence>
<dbReference type="InterPro" id="IPR049258">
    <property type="entry name" value="ODAD1_CC"/>
</dbReference>
<feature type="region of interest" description="Disordered" evidence="3">
    <location>
        <begin position="1"/>
        <end position="58"/>
    </location>
</feature>
<name>A0A8J5N4X2_HOMAM</name>
<feature type="compositionally biased region" description="Polar residues" evidence="3">
    <location>
        <begin position="14"/>
        <end position="28"/>
    </location>
</feature>
<feature type="compositionally biased region" description="Basic and acidic residues" evidence="3">
    <location>
        <begin position="315"/>
        <end position="329"/>
    </location>
</feature>
<reference evidence="5" key="1">
    <citation type="journal article" date="2021" name="Sci. Adv.">
        <title>The American lobster genome reveals insights on longevity, neural, and immune adaptations.</title>
        <authorList>
            <person name="Polinski J.M."/>
            <person name="Zimin A.V."/>
            <person name="Clark K.F."/>
            <person name="Kohn A.B."/>
            <person name="Sadowski N."/>
            <person name="Timp W."/>
            <person name="Ptitsyn A."/>
            <person name="Khanna P."/>
            <person name="Romanova D.Y."/>
            <person name="Williams P."/>
            <person name="Greenwood S.J."/>
            <person name="Moroz L.L."/>
            <person name="Walt D.R."/>
            <person name="Bodnar A.G."/>
        </authorList>
    </citation>
    <scope>NUCLEOTIDE SEQUENCE</scope>
    <source>
        <strain evidence="5">GMGI-L3</strain>
    </source>
</reference>
<evidence type="ECO:0000313" key="6">
    <source>
        <dbReference type="Proteomes" id="UP000747542"/>
    </source>
</evidence>
<keyword evidence="1 2" id="KW-0175">Coiled coil</keyword>
<dbReference type="InterPro" id="IPR051876">
    <property type="entry name" value="ODA-DC/CCD"/>
</dbReference>
<dbReference type="AlphaFoldDB" id="A0A8J5N4X2"/>
<feature type="compositionally biased region" description="Basic and acidic residues" evidence="3">
    <location>
        <begin position="47"/>
        <end position="56"/>
    </location>
</feature>
<evidence type="ECO:0000256" key="3">
    <source>
        <dbReference type="SAM" id="MobiDB-lite"/>
    </source>
</evidence>
<feature type="non-terminal residue" evidence="5">
    <location>
        <position position="578"/>
    </location>
</feature>
<evidence type="ECO:0000256" key="1">
    <source>
        <dbReference type="ARBA" id="ARBA00023054"/>
    </source>
</evidence>
<feature type="region of interest" description="Disordered" evidence="3">
    <location>
        <begin position="513"/>
        <end position="563"/>
    </location>
</feature>
<evidence type="ECO:0000256" key="2">
    <source>
        <dbReference type="SAM" id="Coils"/>
    </source>
</evidence>
<feature type="domain" description="ODAD1 central coiled coil region" evidence="4">
    <location>
        <begin position="193"/>
        <end position="466"/>
    </location>
</feature>
<dbReference type="Pfam" id="PF21773">
    <property type="entry name" value="ODAD1_CC"/>
    <property type="match status" value="1"/>
</dbReference>
<keyword evidence="6" id="KW-1185">Reference proteome</keyword>
<accession>A0A8J5N4X2</accession>
<feature type="coiled-coil region" evidence="2">
    <location>
        <begin position="61"/>
        <end position="123"/>
    </location>
</feature>
<feature type="coiled-coil region" evidence="2">
    <location>
        <begin position="374"/>
        <end position="447"/>
    </location>
</feature>
<feature type="compositionally biased region" description="Basic and acidic residues" evidence="3">
    <location>
        <begin position="31"/>
        <end position="40"/>
    </location>
</feature>
<proteinExistence type="predicted"/>
<dbReference type="PANTHER" id="PTHR21694">
    <property type="entry name" value="COILED-COIL DOMAIN-CONTAINING PROTEIN 63"/>
    <property type="match status" value="1"/>
</dbReference>
<feature type="coiled-coil region" evidence="2">
    <location>
        <begin position="147"/>
        <end position="293"/>
    </location>
</feature>